<dbReference type="InterPro" id="IPR013783">
    <property type="entry name" value="Ig-like_fold"/>
</dbReference>
<comment type="caution">
    <text evidence="1">The sequence shown here is derived from an EMBL/GenBank/DDBJ whole genome shotgun (WGS) entry which is preliminary data.</text>
</comment>
<dbReference type="Proteomes" id="UP000019681">
    <property type="component" value="Unassembled WGS sequence"/>
</dbReference>
<dbReference type="SUPFAM" id="SSF49478">
    <property type="entry name" value="Cna protein B-type domain"/>
    <property type="match status" value="2"/>
</dbReference>
<sequence>MFEDKFHISKTTEIIDNFYEERLDLKLSNKKYCLLKGIVKDNTTDYPLYEVCIKITDCRNNPIVHLFTDSKGFFEIRYPFPEQIKVIAAKSGFKTYSSDCISIEEYGKILNIRLQPIKNEENIIIGSVKDQCQKPGAFVKITLTSLIQKDKIYETYSNQQGMYVFKGIENGVYKMIFNSPFYYPYYCFLEINRCLRIYNLDTIYLKFRNLKGTINGIICDDGIGIEDALVVLINANINKAIDFTYTNSEGVYLFYNLPIGKYYVLAKK</sequence>
<proteinExistence type="predicted"/>
<dbReference type="InterPro" id="IPR008969">
    <property type="entry name" value="CarboxyPept-like_regulatory"/>
</dbReference>
<reference evidence="1 2" key="1">
    <citation type="journal article" date="2014" name="Genome Announc.">
        <title>Draft Genome Sequence of Fervidicella metallireducens Strain AeBT, an Iron-Reducing Thermoanaerobe from the Great Artesian Basin.</title>
        <authorList>
            <person name="Patel B.K."/>
        </authorList>
    </citation>
    <scope>NUCLEOTIDE SEQUENCE [LARGE SCALE GENOMIC DNA]</scope>
    <source>
        <strain evidence="1 2">AeB</strain>
    </source>
</reference>
<dbReference type="SUPFAM" id="SSF49464">
    <property type="entry name" value="Carboxypeptidase regulatory domain-like"/>
    <property type="match status" value="1"/>
</dbReference>
<organism evidence="1 2">
    <name type="scientific">Fervidicella metallireducens AeB</name>
    <dbReference type="NCBI Taxonomy" id="1403537"/>
    <lineage>
        <taxon>Bacteria</taxon>
        <taxon>Bacillati</taxon>
        <taxon>Bacillota</taxon>
        <taxon>Clostridia</taxon>
        <taxon>Eubacteriales</taxon>
        <taxon>Clostridiaceae</taxon>
        <taxon>Fervidicella</taxon>
    </lineage>
</organism>
<keyword evidence="2" id="KW-1185">Reference proteome</keyword>
<dbReference type="STRING" id="1403537.Q428_02350"/>
<dbReference type="Gene3D" id="2.60.40.10">
    <property type="entry name" value="Immunoglobulins"/>
    <property type="match status" value="2"/>
</dbReference>
<dbReference type="AlphaFoldDB" id="A0A017RXU5"/>
<name>A0A017RXU5_9CLOT</name>
<evidence type="ECO:0000313" key="1">
    <source>
        <dbReference type="EMBL" id="EYE89492.1"/>
    </source>
</evidence>
<dbReference type="RefSeq" id="WP_035377787.1">
    <property type="nucleotide sequence ID" value="NZ_AZQP01000004.1"/>
</dbReference>
<protein>
    <recommendedName>
        <fullName evidence="3">Carboxypeptidase regulatory-like domain-containing protein</fullName>
    </recommendedName>
</protein>
<dbReference type="EMBL" id="AZQP01000004">
    <property type="protein sequence ID" value="EYE89492.1"/>
    <property type="molecule type" value="Genomic_DNA"/>
</dbReference>
<gene>
    <name evidence="1" type="ORF">Q428_02350</name>
</gene>
<evidence type="ECO:0008006" key="3">
    <source>
        <dbReference type="Google" id="ProtNLM"/>
    </source>
</evidence>
<dbReference type="Gene3D" id="2.60.40.1120">
    <property type="entry name" value="Carboxypeptidase-like, regulatory domain"/>
    <property type="match status" value="1"/>
</dbReference>
<dbReference type="OrthoDB" id="176752at2"/>
<evidence type="ECO:0000313" key="2">
    <source>
        <dbReference type="Proteomes" id="UP000019681"/>
    </source>
</evidence>
<accession>A0A017RXU5</accession>